<evidence type="ECO:0000313" key="3">
    <source>
        <dbReference type="Proteomes" id="UP000297910"/>
    </source>
</evidence>
<feature type="region of interest" description="Disordered" evidence="1">
    <location>
        <begin position="35"/>
        <end position="55"/>
    </location>
</feature>
<organism evidence="2 3">
    <name type="scientific">Botrytis paeoniae</name>
    <dbReference type="NCBI Taxonomy" id="278948"/>
    <lineage>
        <taxon>Eukaryota</taxon>
        <taxon>Fungi</taxon>
        <taxon>Dikarya</taxon>
        <taxon>Ascomycota</taxon>
        <taxon>Pezizomycotina</taxon>
        <taxon>Leotiomycetes</taxon>
        <taxon>Helotiales</taxon>
        <taxon>Sclerotiniaceae</taxon>
        <taxon>Botrytis</taxon>
    </lineage>
</organism>
<dbReference type="Proteomes" id="UP000297910">
    <property type="component" value="Unassembled WGS sequence"/>
</dbReference>
<comment type="caution">
    <text evidence="2">The sequence shown here is derived from an EMBL/GenBank/DDBJ whole genome shotgun (WGS) entry which is preliminary data.</text>
</comment>
<proteinExistence type="predicted"/>
<reference evidence="2 3" key="1">
    <citation type="submission" date="2017-12" db="EMBL/GenBank/DDBJ databases">
        <title>Comparative genomics of Botrytis spp.</title>
        <authorList>
            <person name="Valero-Jimenez C.A."/>
            <person name="Tapia P."/>
            <person name="Veloso J."/>
            <person name="Silva-Moreno E."/>
            <person name="Staats M."/>
            <person name="Valdes J.H."/>
            <person name="Van Kan J.A.L."/>
        </authorList>
    </citation>
    <scope>NUCLEOTIDE SEQUENCE [LARGE SCALE GENOMIC DNA]</scope>
    <source>
        <strain evidence="2 3">Bp0003</strain>
    </source>
</reference>
<gene>
    <name evidence="2" type="ORF">BPAE_0130g00030</name>
</gene>
<evidence type="ECO:0000256" key="1">
    <source>
        <dbReference type="SAM" id="MobiDB-lite"/>
    </source>
</evidence>
<accession>A0A4Z1FGF4</accession>
<name>A0A4Z1FGF4_9HELO</name>
<feature type="region of interest" description="Disordered" evidence="1">
    <location>
        <begin position="69"/>
        <end position="91"/>
    </location>
</feature>
<dbReference type="AlphaFoldDB" id="A0A4Z1FGF4"/>
<sequence>MQIARKAVYTPYENESGRFWLKFGGRTIDFIMANEKKDKNDTNPGSEPLRGPFKRGLWVGFGTRKFKQEKVENKEDTNTMSEMDNKGLDMK</sequence>
<dbReference type="EMBL" id="PQXI01000130">
    <property type="protein sequence ID" value="TGO23485.1"/>
    <property type="molecule type" value="Genomic_DNA"/>
</dbReference>
<protein>
    <submittedName>
        <fullName evidence="2">Uncharacterized protein</fullName>
    </submittedName>
</protein>
<keyword evidence="3" id="KW-1185">Reference proteome</keyword>
<evidence type="ECO:0000313" key="2">
    <source>
        <dbReference type="EMBL" id="TGO23485.1"/>
    </source>
</evidence>